<reference evidence="6" key="2">
    <citation type="journal article" date="2012" name="PLoS ONE">
        <title>A Deeply Branching Thermophilic Bacterium with an Ancient Acetyl-CoA Pathway Dominates a Subsurface Ecosystem.</title>
        <authorList>
            <person name="Takami H."/>
            <person name="Noguchi H."/>
            <person name="Takaki Y."/>
            <person name="Uchiyama I."/>
            <person name="Toyoda A."/>
            <person name="Nishi S."/>
            <person name="Chee G.-J."/>
            <person name="Arai W."/>
            <person name="Nunoura T."/>
            <person name="Itoh T."/>
            <person name="Hattori M."/>
            <person name="Takai K."/>
        </authorList>
    </citation>
    <scope>NUCLEOTIDE SEQUENCE</scope>
</reference>
<evidence type="ECO:0000256" key="3">
    <source>
        <dbReference type="ARBA" id="ARBA00022723"/>
    </source>
</evidence>
<dbReference type="PANTHER" id="PTHR38826">
    <property type="entry name" value="RIBONUCLEASE VAPC13"/>
    <property type="match status" value="1"/>
</dbReference>
<dbReference type="AlphaFoldDB" id="H5SN89"/>
<name>H5SN89_9ZZZZ</name>
<dbReference type="SUPFAM" id="SSF88723">
    <property type="entry name" value="PIN domain-like"/>
    <property type="match status" value="1"/>
</dbReference>
<dbReference type="Pfam" id="PF01850">
    <property type="entry name" value="PIN"/>
    <property type="match status" value="1"/>
</dbReference>
<dbReference type="HAMAP" id="MF_00265">
    <property type="entry name" value="VapC_Nob1"/>
    <property type="match status" value="1"/>
</dbReference>
<dbReference type="GO" id="GO:0016787">
    <property type="term" value="F:hydrolase activity"/>
    <property type="evidence" value="ECO:0007669"/>
    <property type="project" value="UniProtKB-KW"/>
</dbReference>
<dbReference type="InterPro" id="IPR029060">
    <property type="entry name" value="PIN-like_dom_sf"/>
</dbReference>
<dbReference type="InterPro" id="IPR052106">
    <property type="entry name" value="PINc/VapC_TA"/>
</dbReference>
<dbReference type="InterPro" id="IPR002716">
    <property type="entry name" value="PIN_dom"/>
</dbReference>
<evidence type="ECO:0000313" key="6">
    <source>
        <dbReference type="EMBL" id="BAL57625.1"/>
    </source>
</evidence>
<evidence type="ECO:0000259" key="5">
    <source>
        <dbReference type="Pfam" id="PF01850"/>
    </source>
</evidence>
<dbReference type="GO" id="GO:0004540">
    <property type="term" value="F:RNA nuclease activity"/>
    <property type="evidence" value="ECO:0007669"/>
    <property type="project" value="InterPro"/>
</dbReference>
<feature type="domain" description="PIN" evidence="5">
    <location>
        <begin position="12"/>
        <end position="130"/>
    </location>
</feature>
<dbReference type="CDD" id="cd18692">
    <property type="entry name" value="PIN_VapC-like"/>
    <property type="match status" value="1"/>
</dbReference>
<dbReference type="InterPro" id="IPR022907">
    <property type="entry name" value="VapC_family"/>
</dbReference>
<evidence type="ECO:0000256" key="4">
    <source>
        <dbReference type="ARBA" id="ARBA00022801"/>
    </source>
</evidence>
<dbReference type="Gene3D" id="3.40.50.1010">
    <property type="entry name" value="5'-nuclease"/>
    <property type="match status" value="1"/>
</dbReference>
<proteinExistence type="inferred from homology"/>
<evidence type="ECO:0000256" key="1">
    <source>
        <dbReference type="ARBA" id="ARBA00022649"/>
    </source>
</evidence>
<accession>H5SN89</accession>
<evidence type="ECO:0000256" key="2">
    <source>
        <dbReference type="ARBA" id="ARBA00022722"/>
    </source>
</evidence>
<reference evidence="6" key="1">
    <citation type="journal article" date="2005" name="Environ. Microbiol.">
        <title>Genetic and functional properties of uncultivated thermophilic crenarchaeotes from a subsurface gold mine as revealed by analysis of genome fragments.</title>
        <authorList>
            <person name="Nunoura T."/>
            <person name="Hirayama H."/>
            <person name="Takami H."/>
            <person name="Oida H."/>
            <person name="Nishi S."/>
            <person name="Shimamura S."/>
            <person name="Suzuki Y."/>
            <person name="Inagaki F."/>
            <person name="Takai K."/>
            <person name="Nealson K.H."/>
            <person name="Horikoshi K."/>
        </authorList>
    </citation>
    <scope>NUCLEOTIDE SEQUENCE</scope>
</reference>
<dbReference type="GO" id="GO:0046872">
    <property type="term" value="F:metal ion binding"/>
    <property type="evidence" value="ECO:0007669"/>
    <property type="project" value="UniProtKB-KW"/>
</dbReference>
<protein>
    <submittedName>
        <fullName evidence="6">Hypothetical conserved protein</fullName>
    </submittedName>
</protein>
<gene>
    <name evidence="6" type="ORF">HGMM_F51E10C37</name>
</gene>
<sequence>MRSESVDSYLAMVDSNIFVYAHDLQASEKREIAKRLIRTLSDEGRLVITVQIVHEFCAVMMRKQRQGLAQFDSIRELAEEMMATAQVLPLTPAITRRALHGVERYQLAFWDALIWAAAREYGIPTLYSEDFHAGATLEGVDIVNPFAPSGV</sequence>
<organism evidence="6">
    <name type="scientific">uncultured prokaryote</name>
    <dbReference type="NCBI Taxonomy" id="198431"/>
    <lineage>
        <taxon>unclassified sequences</taxon>
        <taxon>environmental samples</taxon>
    </lineage>
</organism>
<keyword evidence="1" id="KW-1277">Toxin-antitoxin system</keyword>
<keyword evidence="2" id="KW-0540">Nuclease</keyword>
<keyword evidence="3" id="KW-0479">Metal-binding</keyword>
<dbReference type="EMBL" id="AP011780">
    <property type="protein sequence ID" value="BAL57625.1"/>
    <property type="molecule type" value="Genomic_DNA"/>
</dbReference>
<keyword evidence="4" id="KW-0378">Hydrolase</keyword>
<dbReference type="PANTHER" id="PTHR38826:SF5">
    <property type="entry name" value="RIBONUCLEASE VAPC13"/>
    <property type="match status" value="1"/>
</dbReference>